<feature type="transmembrane region" description="Helical" evidence="1">
    <location>
        <begin position="20"/>
        <end position="45"/>
    </location>
</feature>
<dbReference type="EMBL" id="CAQL01000384">
    <property type="protein sequence ID" value="CCQ55415.1"/>
    <property type="molecule type" value="Genomic_DNA"/>
</dbReference>
<organism evidence="2 3">
    <name type="scientific">Crocosphaera watsonii WH 0005</name>
    <dbReference type="NCBI Taxonomy" id="423472"/>
    <lineage>
        <taxon>Bacteria</taxon>
        <taxon>Bacillati</taxon>
        <taxon>Cyanobacteriota</taxon>
        <taxon>Cyanophyceae</taxon>
        <taxon>Oscillatoriophycideae</taxon>
        <taxon>Chroococcales</taxon>
        <taxon>Aphanothecaceae</taxon>
        <taxon>Crocosphaera</taxon>
    </lineage>
</organism>
<dbReference type="Proteomes" id="UP000017981">
    <property type="component" value="Unassembled WGS sequence"/>
</dbReference>
<evidence type="ECO:0008006" key="4">
    <source>
        <dbReference type="Google" id="ProtNLM"/>
    </source>
</evidence>
<comment type="caution">
    <text evidence="2">The sequence shown here is derived from an EMBL/GenBank/DDBJ whole genome shotgun (WGS) entry which is preliminary data.</text>
</comment>
<reference evidence="2 3" key="2">
    <citation type="submission" date="2013-09" db="EMBL/GenBank/DDBJ databases">
        <title>Whole genome comparison of six Crocosphaera watsonii strains with differing phenotypes.</title>
        <authorList>
            <person name="Bench S.R."/>
            <person name="Heller P."/>
            <person name="Frank I."/>
            <person name="Arciniega M."/>
            <person name="Shilova I.N."/>
            <person name="Zehr J.P."/>
        </authorList>
    </citation>
    <scope>NUCLEOTIDE SEQUENCE [LARGE SCALE GENOMIC DNA]</scope>
    <source>
        <strain evidence="2 3">WH 0005</strain>
    </source>
</reference>
<keyword evidence="1" id="KW-1133">Transmembrane helix</keyword>
<accession>T2ITG0</accession>
<evidence type="ECO:0000313" key="3">
    <source>
        <dbReference type="Proteomes" id="UP000017981"/>
    </source>
</evidence>
<keyword evidence="1" id="KW-0472">Membrane</keyword>
<reference evidence="2 3" key="1">
    <citation type="submission" date="2013-01" db="EMBL/GenBank/DDBJ databases">
        <authorList>
            <person name="Bench S."/>
        </authorList>
    </citation>
    <scope>NUCLEOTIDE SEQUENCE [LARGE SCALE GENOMIC DNA]</scope>
    <source>
        <strain evidence="2 3">WH 0005</strain>
    </source>
</reference>
<name>T2ITG0_CROWT</name>
<keyword evidence="1" id="KW-0812">Transmembrane</keyword>
<sequence length="489" mass="55939">MLKIYLKLLQKYRPSAGWTLAELMIAASMTLMVVMASGFGLIMILKENKVANATGEMQYDLNRAAEFINEEIRSAKTIEYEGDINKLKDYAPTFFKKYPGKTPILVLKIDGIYERVVYYVDEVDEDQPWHGPGEIKRFGPLFFQDGGHIDPDDQSNDKGRKPDEWTSLTLVDKMVLDLDEERKDCRNLTRDDTNEGEYTDSEGNRWYRFPRKTEEVKGFFACVRGDKQLAQVNLLGTTLEEFEHLGYGTENIRSKESRHGDKMEYEVVTMAHARSELSGGNGTRIPRYRVTPPIVFEEDGHATIDVLHVKIPCYNETTSTEVETVFYTSDLNAEGLVEGTGRGDTVSFKKNQAANFHITETSSGGCSYKNRQYQINLNDGNGRIKYATNDTGNHTKLDHIIDSKSKNFQEIVDLLKSDKLIREADDGTYDFFLPDNKVLYFIEFEFNQLKRDENGNIVRDENRRPIKESQPDPPFHDDAIVLVEVTKSK</sequence>
<proteinExistence type="predicted"/>
<protein>
    <recommendedName>
        <fullName evidence="4">Prepilin-type N-terminal cleavage/methylation domain-containing protein</fullName>
    </recommendedName>
</protein>
<dbReference type="AlphaFoldDB" id="T2ITG0"/>
<evidence type="ECO:0000256" key="1">
    <source>
        <dbReference type="SAM" id="Phobius"/>
    </source>
</evidence>
<gene>
    <name evidence="2" type="ORF">CWATWH0005_5625</name>
</gene>
<evidence type="ECO:0000313" key="2">
    <source>
        <dbReference type="EMBL" id="CCQ55415.1"/>
    </source>
</evidence>
<dbReference type="RefSeq" id="WP_021832773.1">
    <property type="nucleotide sequence ID" value="NZ_CAQL01000384.1"/>
</dbReference>